<name>F4KNV0_PORAD</name>
<evidence type="ECO:0008006" key="5">
    <source>
        <dbReference type="Google" id="ProtNLM"/>
    </source>
</evidence>
<dbReference type="Proteomes" id="UP000006545">
    <property type="component" value="Chromosome"/>
</dbReference>
<dbReference type="AlphaFoldDB" id="F4KNV0"/>
<dbReference type="HOGENOM" id="CLU_606700_0_0_10"/>
<feature type="signal peptide" evidence="2">
    <location>
        <begin position="1"/>
        <end position="26"/>
    </location>
</feature>
<feature type="compositionally biased region" description="Basic and acidic residues" evidence="1">
    <location>
        <begin position="26"/>
        <end position="44"/>
    </location>
</feature>
<evidence type="ECO:0000313" key="3">
    <source>
        <dbReference type="EMBL" id="AEE12508.1"/>
    </source>
</evidence>
<dbReference type="KEGG" id="pah:Poras_0555"/>
<dbReference type="PROSITE" id="PS51257">
    <property type="entry name" value="PROKAR_LIPOPROTEIN"/>
    <property type="match status" value="1"/>
</dbReference>
<proteinExistence type="predicted"/>
<sequence length="451" mass="51750">MNKNLIRFVVALLLGWATLSLVGCHADPKPSKEDPSKEGEHEGGGEQPDTIPDTVKVTPQAFFMPLLRFGEQVSPTELDEWSKLVGATLTASDAETRRYALPSDTLEAMILQTPRGIYREMTLIVPQHPFGAERSFLSFLRREGFQQSQLYPYLWFDQKRGLWMEYYADETAREDIHYYAGAVLTDFSLAFTQLCKDVSRREVREQLATQGYQYNKEASDLYKLVFDQAESDWPRVVVYYDKSNEQPAQVQMLARDRYVLHSPTIQKRLEEQGFYVNTKRHSYEAFSYIHDDMELQVDLYMSDTPTQGKMPGGLIISYHVNPNAPVQMDHIDFPSFNWGATQEELEAFEKERGRASQMFMGVLNVPTGDPNFPRHAYYFDGNGKYIFSETQVSRPAVVKDKVFVQLMREAGFDFDSEQDGKIKYFNDFQHIVAIIDLTAPSLGITYRPLGG</sequence>
<evidence type="ECO:0000256" key="2">
    <source>
        <dbReference type="SAM" id="SignalP"/>
    </source>
</evidence>
<dbReference type="RefSeq" id="WP_013760099.1">
    <property type="nucleotide sequence ID" value="NC_015501.1"/>
</dbReference>
<protein>
    <recommendedName>
        <fullName evidence="5">Lipoprotein</fullName>
    </recommendedName>
</protein>
<feature type="region of interest" description="Disordered" evidence="1">
    <location>
        <begin position="26"/>
        <end position="53"/>
    </location>
</feature>
<evidence type="ECO:0000256" key="1">
    <source>
        <dbReference type="SAM" id="MobiDB-lite"/>
    </source>
</evidence>
<gene>
    <name evidence="3" type="ordered locus">Poras_0555</name>
</gene>
<keyword evidence="4" id="KW-1185">Reference proteome</keyword>
<feature type="chain" id="PRO_5003311830" description="Lipoprotein" evidence="2">
    <location>
        <begin position="27"/>
        <end position="451"/>
    </location>
</feature>
<dbReference type="EMBL" id="CP002689">
    <property type="protein sequence ID" value="AEE12508.1"/>
    <property type="molecule type" value="Genomic_DNA"/>
</dbReference>
<accession>F4KNV0</accession>
<evidence type="ECO:0000313" key="4">
    <source>
        <dbReference type="Proteomes" id="UP000006545"/>
    </source>
</evidence>
<reference evidence="4" key="1">
    <citation type="submission" date="2011-04" db="EMBL/GenBank/DDBJ databases">
        <title>The complete genome of Porphyromonas asaccharolytica DSM 20707.</title>
        <authorList>
            <person name="Lucas S."/>
            <person name="Han J."/>
            <person name="Lapidus A."/>
            <person name="Bruce D."/>
            <person name="Goodwin L."/>
            <person name="Pitluck S."/>
            <person name="Peters L."/>
            <person name="Kyrpides N."/>
            <person name="Mavromatis K."/>
            <person name="Ivanova N."/>
            <person name="Ovchinnikova G."/>
            <person name="Pagani I."/>
            <person name="Lu M."/>
            <person name="Detter J.C."/>
            <person name="Tapia R."/>
            <person name="Han C."/>
            <person name="Land M."/>
            <person name="Hauser L."/>
            <person name="Markowitz V."/>
            <person name="Cheng J.-F."/>
            <person name="Hugenholtz P."/>
            <person name="Woyke T."/>
            <person name="Wu D."/>
            <person name="Gronow S."/>
            <person name="Wellnitz S."/>
            <person name="Brambilla E."/>
            <person name="Klenk H.-P."/>
            <person name="Eisen J.A."/>
        </authorList>
    </citation>
    <scope>NUCLEOTIDE SEQUENCE [LARGE SCALE GENOMIC DNA]</scope>
    <source>
        <strain evidence="4">ATCC 25260 / DSM 20707 / VPI 4198</strain>
    </source>
</reference>
<keyword evidence="2" id="KW-0732">Signal</keyword>
<organism evidence="3 4">
    <name type="scientific">Porphyromonas asaccharolytica (strain ATCC 25260 / DSM 20707 / BCRC 10618 / CCUG 7834 / JCM 6326 / LMG 13178 / VPI 4198 / B440)</name>
    <name type="common">Bacteroides asaccharolyticus</name>
    <dbReference type="NCBI Taxonomy" id="879243"/>
    <lineage>
        <taxon>Bacteria</taxon>
        <taxon>Pseudomonadati</taxon>
        <taxon>Bacteroidota</taxon>
        <taxon>Bacteroidia</taxon>
        <taxon>Bacteroidales</taxon>
        <taxon>Porphyromonadaceae</taxon>
        <taxon>Porphyromonas</taxon>
    </lineage>
</organism>